<dbReference type="OrthoDB" id="20872at2759"/>
<dbReference type="SMART" id="SM00248">
    <property type="entry name" value="ANK"/>
    <property type="match status" value="11"/>
</dbReference>
<keyword evidence="1" id="KW-0677">Repeat</keyword>
<dbReference type="PROSITE" id="PS50297">
    <property type="entry name" value="ANK_REP_REGION"/>
    <property type="match status" value="4"/>
</dbReference>
<dbReference type="AlphaFoldDB" id="A0A0B2WNG0"/>
<feature type="repeat" description="ANK" evidence="3">
    <location>
        <begin position="176"/>
        <end position="208"/>
    </location>
</feature>
<reference evidence="4 5" key="1">
    <citation type="journal article" date="2014" name="Proc. Natl. Acad. Sci. U.S.A.">
        <title>Trajectory and genomic determinants of fungal-pathogen speciation and host adaptation.</title>
        <authorList>
            <person name="Hu X."/>
            <person name="Xiao G."/>
            <person name="Zheng P."/>
            <person name="Shang Y."/>
            <person name="Su Y."/>
            <person name="Zhang X."/>
            <person name="Liu X."/>
            <person name="Zhan S."/>
            <person name="St Leger R.J."/>
            <person name="Wang C."/>
        </authorList>
    </citation>
    <scope>NUCLEOTIDE SEQUENCE [LARGE SCALE GENOMIC DNA]</scope>
    <source>
        <strain evidence="4 5">ARSEF 1941</strain>
    </source>
</reference>
<feature type="repeat" description="ANK" evidence="3">
    <location>
        <begin position="284"/>
        <end position="316"/>
    </location>
</feature>
<evidence type="ECO:0000256" key="2">
    <source>
        <dbReference type="ARBA" id="ARBA00023043"/>
    </source>
</evidence>
<dbReference type="HOGENOM" id="CLU_000134_48_0_1"/>
<dbReference type="PANTHER" id="PTHR24198:SF165">
    <property type="entry name" value="ANKYRIN REPEAT-CONTAINING PROTEIN-RELATED"/>
    <property type="match status" value="1"/>
</dbReference>
<dbReference type="GeneID" id="63742050"/>
<evidence type="ECO:0000313" key="5">
    <source>
        <dbReference type="Proteomes" id="UP000030816"/>
    </source>
</evidence>
<keyword evidence="5" id="KW-1185">Reference proteome</keyword>
<accession>A0A0B2WNG0</accession>
<comment type="caution">
    <text evidence="4">The sequence shown here is derived from an EMBL/GenBank/DDBJ whole genome shotgun (WGS) entry which is preliminary data.</text>
</comment>
<feature type="repeat" description="ANK" evidence="3">
    <location>
        <begin position="210"/>
        <end position="248"/>
    </location>
</feature>
<name>A0A0B2WNG0_METAS</name>
<proteinExistence type="predicted"/>
<dbReference type="STRING" id="1081103.A0A0B2WNG0"/>
<feature type="repeat" description="ANK" evidence="3">
    <location>
        <begin position="416"/>
        <end position="448"/>
    </location>
</feature>
<evidence type="ECO:0000256" key="1">
    <source>
        <dbReference type="ARBA" id="ARBA00022737"/>
    </source>
</evidence>
<evidence type="ECO:0000256" key="3">
    <source>
        <dbReference type="PROSITE-ProRule" id="PRU00023"/>
    </source>
</evidence>
<dbReference type="PROSITE" id="PS50088">
    <property type="entry name" value="ANK_REPEAT"/>
    <property type="match status" value="5"/>
</dbReference>
<dbReference type="InterPro" id="IPR002110">
    <property type="entry name" value="Ankyrin_rpt"/>
</dbReference>
<dbReference type="SUPFAM" id="SSF48403">
    <property type="entry name" value="Ankyrin repeat"/>
    <property type="match status" value="2"/>
</dbReference>
<dbReference type="PANTHER" id="PTHR24198">
    <property type="entry name" value="ANKYRIN REPEAT AND PROTEIN KINASE DOMAIN-CONTAINING PROTEIN"/>
    <property type="match status" value="1"/>
</dbReference>
<dbReference type="PRINTS" id="PR01415">
    <property type="entry name" value="ANKYRIN"/>
</dbReference>
<dbReference type="InterPro" id="IPR036770">
    <property type="entry name" value="Ankyrin_rpt-contain_sf"/>
</dbReference>
<dbReference type="Proteomes" id="UP000030816">
    <property type="component" value="Unassembled WGS sequence"/>
</dbReference>
<dbReference type="Gene3D" id="1.25.40.20">
    <property type="entry name" value="Ankyrin repeat-containing domain"/>
    <property type="match status" value="3"/>
</dbReference>
<feature type="repeat" description="ANK" evidence="3">
    <location>
        <begin position="382"/>
        <end position="414"/>
    </location>
</feature>
<organism evidence="4 5">
    <name type="scientific">Metarhizium album (strain ARSEF 1941)</name>
    <dbReference type="NCBI Taxonomy" id="1081103"/>
    <lineage>
        <taxon>Eukaryota</taxon>
        <taxon>Fungi</taxon>
        <taxon>Dikarya</taxon>
        <taxon>Ascomycota</taxon>
        <taxon>Pezizomycotina</taxon>
        <taxon>Sordariomycetes</taxon>
        <taxon>Hypocreomycetidae</taxon>
        <taxon>Hypocreales</taxon>
        <taxon>Clavicipitaceae</taxon>
        <taxon>Metarhizium</taxon>
    </lineage>
</organism>
<evidence type="ECO:0000313" key="4">
    <source>
        <dbReference type="EMBL" id="KHN94540.1"/>
    </source>
</evidence>
<gene>
    <name evidence="4" type="ORF">MAM_07595</name>
</gene>
<keyword evidence="2 3" id="KW-0040">ANK repeat</keyword>
<dbReference type="RefSeq" id="XP_040675606.1">
    <property type="nucleotide sequence ID" value="XM_040826393.1"/>
</dbReference>
<dbReference type="Pfam" id="PF12796">
    <property type="entry name" value="Ank_2"/>
    <property type="match status" value="2"/>
</dbReference>
<dbReference type="EMBL" id="AZHE01000033">
    <property type="protein sequence ID" value="KHN94540.1"/>
    <property type="molecule type" value="Genomic_DNA"/>
</dbReference>
<sequence length="510" mass="53984">MRRKSPESDSYRTGAQQLQAPHTVILCSFPTTSRIAPDRRSPRQQKPMPAGCRTAAMELVNLPTELLMYVAEALDRDRDINAFCRVNRRFYHLAVAYLYRHNATASQAGTSAILWAAKHENVSTAERALRAGVDVNVPQGPAGVLPLVEATRFGNARMVRLLLEKGGAAANVLHGKAGTVLHTAAVRWDMATATALLEHGANVDERRLDTGETPLHAAINSGAIMTGGATEMLRLLLDHGADFAATNFADATPLHCAASCGNITALGILFDYGAGAILSSPRTHDETPLHAAIRARQEEAARVLIQLGADVEATDAFGSTVFDHALSYACPSVLKMLLEKGVNVGSQDPGPNEVLVRAAWGRNAAVVKVLIDHGGGSIDVSVGAKAMSMAIVGGNAEVLQALIDAGADIHTQGEWKGRLVLHHAAMTGQAHVVGVLLRNGADVNARDGTNRTALHWAVDWPEVVEVLLAHGADATIVSDDGQTPVDRARSSSRGLQAYEMLLSSRAAVGG</sequence>
<protein>
    <submittedName>
        <fullName evidence="4">Ankyrin 2,3/unc44</fullName>
    </submittedName>
</protein>